<organism evidence="1 2">
    <name type="scientific">Microbispora amethystogenes</name>
    <dbReference type="NCBI Taxonomy" id="1427754"/>
    <lineage>
        <taxon>Bacteria</taxon>
        <taxon>Bacillati</taxon>
        <taxon>Actinomycetota</taxon>
        <taxon>Actinomycetes</taxon>
        <taxon>Streptosporangiales</taxon>
        <taxon>Streptosporangiaceae</taxon>
        <taxon>Microbispora</taxon>
    </lineage>
</organism>
<proteinExistence type="predicted"/>
<dbReference type="EMBL" id="BOOB01000023">
    <property type="protein sequence ID" value="GIH33250.1"/>
    <property type="molecule type" value="Genomic_DNA"/>
</dbReference>
<reference evidence="1 2" key="1">
    <citation type="submission" date="2021-01" db="EMBL/GenBank/DDBJ databases">
        <title>Whole genome shotgun sequence of Microbispora amethystogenes NBRC 101907.</title>
        <authorList>
            <person name="Komaki H."/>
            <person name="Tamura T."/>
        </authorList>
    </citation>
    <scope>NUCLEOTIDE SEQUENCE [LARGE SCALE GENOMIC DNA]</scope>
    <source>
        <strain evidence="1 2">NBRC 101907</strain>
    </source>
</reference>
<accession>A0ABQ4FEM6</accession>
<protein>
    <submittedName>
        <fullName evidence="1">Uncharacterized protein</fullName>
    </submittedName>
</protein>
<dbReference type="Proteomes" id="UP000651728">
    <property type="component" value="Unassembled WGS sequence"/>
</dbReference>
<evidence type="ECO:0000313" key="1">
    <source>
        <dbReference type="EMBL" id="GIH33250.1"/>
    </source>
</evidence>
<gene>
    <name evidence="1" type="ORF">Mam01_34140</name>
</gene>
<keyword evidence="2" id="KW-1185">Reference proteome</keyword>
<sequence>MRREGYFRGQQAEVLRVGCQVCQEVVQSEIRAFGVLVDAEGRGEAVQEVQPVERAGGPQHAVAHLCRTDRGGVRQRVVGVEDRVHRFEPYQTRAATSPRWNAPTSWPTTSALSFPPFFASLR</sequence>
<comment type="caution">
    <text evidence="1">The sequence shown here is derived from an EMBL/GenBank/DDBJ whole genome shotgun (WGS) entry which is preliminary data.</text>
</comment>
<evidence type="ECO:0000313" key="2">
    <source>
        <dbReference type="Proteomes" id="UP000651728"/>
    </source>
</evidence>
<name>A0ABQ4FEM6_9ACTN</name>
<dbReference type="RefSeq" id="WP_204286286.1">
    <property type="nucleotide sequence ID" value="NZ_BAABEJ010000013.1"/>
</dbReference>